<gene>
    <name evidence="4" type="ORF">DK182_05130</name>
</gene>
<evidence type="ECO:0000256" key="2">
    <source>
        <dbReference type="SAM" id="Phobius"/>
    </source>
</evidence>
<keyword evidence="4" id="KW-0645">Protease</keyword>
<feature type="domain" description="CAAX prenyl protease 2/Lysostaphin resistance protein A-like" evidence="3">
    <location>
        <begin position="27"/>
        <end position="128"/>
    </location>
</feature>
<dbReference type="RefSeq" id="WP_002959168.1">
    <property type="nucleotide sequence ID" value="NZ_CP029490.1"/>
</dbReference>
<proteinExistence type="inferred from homology"/>
<dbReference type="GO" id="GO:0008237">
    <property type="term" value="F:metallopeptidase activity"/>
    <property type="evidence" value="ECO:0007669"/>
    <property type="project" value="UniProtKB-KW"/>
</dbReference>
<protein>
    <submittedName>
        <fullName evidence="4">CPBP family intramembrane metalloprotease</fullName>
    </submittedName>
</protein>
<evidence type="ECO:0000259" key="3">
    <source>
        <dbReference type="Pfam" id="PF02517"/>
    </source>
</evidence>
<evidence type="ECO:0000313" key="4">
    <source>
        <dbReference type="EMBL" id="AWN20764.1"/>
    </source>
</evidence>
<keyword evidence="4" id="KW-0482">Metalloprotease</keyword>
<dbReference type="PANTHER" id="PTHR35797:SF1">
    <property type="entry name" value="PROTEASE"/>
    <property type="match status" value="1"/>
</dbReference>
<keyword evidence="2" id="KW-0812">Transmembrane</keyword>
<evidence type="ECO:0000313" key="5">
    <source>
        <dbReference type="Proteomes" id="UP000245369"/>
    </source>
</evidence>
<feature type="transmembrane region" description="Helical" evidence="2">
    <location>
        <begin position="116"/>
        <end position="134"/>
    </location>
</feature>
<sequence length="167" mass="18828">MAILLLALDFADVLVDGKFQITLWYLSVLLFLKALLIGGVEEIGWRYTFQPILEEKINYVLATLVTLLAWGSWHFAYYYIDGTLAKLSLTGLASFYLGLLINSFILSALYRKTKSLWICVMTHALINTLAQVSLGGNRFLALACQVLIIILAILVSTTWFKPRVNDF</sequence>
<feature type="transmembrane region" description="Helical" evidence="2">
    <location>
        <begin position="140"/>
        <end position="160"/>
    </location>
</feature>
<comment type="similarity">
    <text evidence="1">Belongs to the UPF0177 family.</text>
</comment>
<dbReference type="Proteomes" id="UP000245369">
    <property type="component" value="Chromosome"/>
</dbReference>
<keyword evidence="2" id="KW-1133">Transmembrane helix</keyword>
<dbReference type="Pfam" id="PF02517">
    <property type="entry name" value="Rce1-like"/>
    <property type="match status" value="1"/>
</dbReference>
<keyword evidence="5" id="KW-1185">Reference proteome</keyword>
<feature type="transmembrane region" description="Helical" evidence="2">
    <location>
        <begin position="59"/>
        <end position="80"/>
    </location>
</feature>
<reference evidence="4 5" key="1">
    <citation type="submission" date="2018-05" db="EMBL/GenBank/DDBJ databases">
        <title>Complete genome sequences of Streptococcus sobrinus.</title>
        <authorList>
            <person name="Sales M."/>
            <person name="Jensen P.A."/>
        </authorList>
    </citation>
    <scope>NUCLEOTIDE SEQUENCE [LARGE SCALE GENOMIC DNA]</scope>
    <source>
        <strain evidence="4 5">SL1</strain>
    </source>
</reference>
<name>A0ABM6W530_9STRE</name>
<dbReference type="PANTHER" id="PTHR35797">
    <property type="entry name" value="PROTEASE-RELATED"/>
    <property type="match status" value="1"/>
</dbReference>
<dbReference type="EMBL" id="CP029490">
    <property type="protein sequence ID" value="AWN20764.1"/>
    <property type="molecule type" value="Genomic_DNA"/>
</dbReference>
<keyword evidence="4" id="KW-0378">Hydrolase</keyword>
<feature type="transmembrane region" description="Helical" evidence="2">
    <location>
        <begin position="21"/>
        <end position="38"/>
    </location>
</feature>
<accession>A0ABM6W530</accession>
<organism evidence="4 5">
    <name type="scientific">Streptococcus sobrinus</name>
    <dbReference type="NCBI Taxonomy" id="1310"/>
    <lineage>
        <taxon>Bacteria</taxon>
        <taxon>Bacillati</taxon>
        <taxon>Bacillota</taxon>
        <taxon>Bacilli</taxon>
        <taxon>Lactobacillales</taxon>
        <taxon>Streptococcaceae</taxon>
        <taxon>Streptococcus</taxon>
    </lineage>
</organism>
<dbReference type="InterPro" id="IPR003675">
    <property type="entry name" value="Rce1/LyrA-like_dom"/>
</dbReference>
<evidence type="ECO:0000256" key="1">
    <source>
        <dbReference type="ARBA" id="ARBA00009067"/>
    </source>
</evidence>
<dbReference type="InterPro" id="IPR042150">
    <property type="entry name" value="MmRce1-like"/>
</dbReference>
<keyword evidence="2" id="KW-0472">Membrane</keyword>
<dbReference type="GeneID" id="93923895"/>
<feature type="transmembrane region" description="Helical" evidence="2">
    <location>
        <begin position="92"/>
        <end position="109"/>
    </location>
</feature>